<keyword evidence="1" id="KW-0732">Signal</keyword>
<dbReference type="PANTHER" id="PTHR23019:SF0">
    <property type="entry name" value="NUCLEAR PORE MEMBRANE GLYCOPROTEIN 210"/>
    <property type="match status" value="1"/>
</dbReference>
<dbReference type="Pfam" id="PF02368">
    <property type="entry name" value="Big_2"/>
    <property type="match status" value="1"/>
</dbReference>
<feature type="chain" id="PRO_5046932184" description="BIG2 domain-containing protein" evidence="1">
    <location>
        <begin position="16"/>
        <end position="470"/>
    </location>
</feature>
<dbReference type="InterPro" id="IPR003343">
    <property type="entry name" value="Big_2"/>
</dbReference>
<dbReference type="Gene3D" id="2.60.40.1080">
    <property type="match status" value="1"/>
</dbReference>
<evidence type="ECO:0000313" key="3">
    <source>
        <dbReference type="EMBL" id="KAK8839819.1"/>
    </source>
</evidence>
<proteinExistence type="predicted"/>
<evidence type="ECO:0000256" key="1">
    <source>
        <dbReference type="SAM" id="SignalP"/>
    </source>
</evidence>
<dbReference type="EMBL" id="JAPFFF010000050">
    <property type="protein sequence ID" value="KAK8839819.1"/>
    <property type="molecule type" value="Genomic_DNA"/>
</dbReference>
<evidence type="ECO:0000313" key="4">
    <source>
        <dbReference type="Proteomes" id="UP001470230"/>
    </source>
</evidence>
<dbReference type="SUPFAM" id="SSF49373">
    <property type="entry name" value="Invasin/intimin cell-adhesion fragments"/>
    <property type="match status" value="1"/>
</dbReference>
<dbReference type="Proteomes" id="UP001470230">
    <property type="component" value="Unassembled WGS sequence"/>
</dbReference>
<evidence type="ECO:0000259" key="2">
    <source>
        <dbReference type="Pfam" id="PF02368"/>
    </source>
</evidence>
<sequence length="470" mass="53280">MIWILFAFSFSTVKVSDIDVRLPIYCEKEGVRPYKLVTFHSPDVEFQPENGDLIDVEVVSRDSSSTVINISVKYSDNQPITTNIRAKFMDEGTSNFPVYIDLIHHISIIPSSDSICVYHLSPIQVRAFNSKGDAFSSLSGIQIEWSTNTPDESFTLFLPDDPALKTFYKEIPSNYVIIKGEKNCYANLTCKLTNQAVKEATYPLKFNSPVIFYPEELYITQRAEVVLNLFYGRLDDNLVEPIKLVNMTTEGDFYTFESDSPSVVEVLETGKVATHDFGTATITATDKRGLAKPAKTVLHVIYPDSYKWDEQWIKPSEEPDISNITIYYQNNVVTFSTNCPISLLKSWENIGTNIVNGTFRSINYTVHGVVHTCPQPLIDRRQINVYLDGAKYQFKIMGGSGYFDFEYDSSLIKIENDNQDKIVERENGYVLSSYSISAIKEGKGVIKIIDQKINDYTLELEFDSLKSSDL</sequence>
<reference evidence="3 4" key="1">
    <citation type="submission" date="2024-04" db="EMBL/GenBank/DDBJ databases">
        <title>Tritrichomonas musculus Genome.</title>
        <authorList>
            <person name="Alves-Ferreira E."/>
            <person name="Grigg M."/>
            <person name="Lorenzi H."/>
            <person name="Galac M."/>
        </authorList>
    </citation>
    <scope>NUCLEOTIDE SEQUENCE [LARGE SCALE GENOMIC DNA]</scope>
    <source>
        <strain evidence="3 4">EAF2021</strain>
    </source>
</reference>
<keyword evidence="4" id="KW-1185">Reference proteome</keyword>
<feature type="domain" description="BIG2" evidence="2">
    <location>
        <begin position="254"/>
        <end position="296"/>
    </location>
</feature>
<gene>
    <name evidence="3" type="ORF">M9Y10_031529</name>
</gene>
<feature type="signal peptide" evidence="1">
    <location>
        <begin position="1"/>
        <end position="15"/>
    </location>
</feature>
<comment type="caution">
    <text evidence="3">The sequence shown here is derived from an EMBL/GenBank/DDBJ whole genome shotgun (WGS) entry which is preliminary data.</text>
</comment>
<accession>A0ABR2H0W8</accession>
<protein>
    <recommendedName>
        <fullName evidence="2">BIG2 domain-containing protein</fullName>
    </recommendedName>
</protein>
<dbReference type="PANTHER" id="PTHR23019">
    <property type="entry name" value="NUCLEAR PORE MEMBRANE GLYCOPROTEIN GP210-RELATED"/>
    <property type="match status" value="1"/>
</dbReference>
<organism evidence="3 4">
    <name type="scientific">Tritrichomonas musculus</name>
    <dbReference type="NCBI Taxonomy" id="1915356"/>
    <lineage>
        <taxon>Eukaryota</taxon>
        <taxon>Metamonada</taxon>
        <taxon>Parabasalia</taxon>
        <taxon>Tritrichomonadida</taxon>
        <taxon>Tritrichomonadidae</taxon>
        <taxon>Tritrichomonas</taxon>
    </lineage>
</organism>
<dbReference type="InterPro" id="IPR045197">
    <property type="entry name" value="NUP210-like"/>
</dbReference>
<dbReference type="InterPro" id="IPR008964">
    <property type="entry name" value="Invasin/intimin_cell_adhesion"/>
</dbReference>
<name>A0ABR2H0W8_9EUKA</name>